<keyword evidence="3" id="KW-1185">Reference proteome</keyword>
<evidence type="ECO:0000313" key="2">
    <source>
        <dbReference type="EMBL" id="KAG8189914.1"/>
    </source>
</evidence>
<keyword evidence="1" id="KW-0472">Membrane</keyword>
<gene>
    <name evidence="2" type="ORF">JTE90_018695</name>
</gene>
<dbReference type="AlphaFoldDB" id="A0AAV6V050"/>
<feature type="transmembrane region" description="Helical" evidence="1">
    <location>
        <begin position="20"/>
        <end position="37"/>
    </location>
</feature>
<keyword evidence="1" id="KW-0812">Transmembrane</keyword>
<protein>
    <recommendedName>
        <fullName evidence="4">Gustatory receptor</fullName>
    </recommendedName>
</protein>
<dbReference type="EMBL" id="JAFNEN010000200">
    <property type="protein sequence ID" value="KAG8189914.1"/>
    <property type="molecule type" value="Genomic_DNA"/>
</dbReference>
<feature type="transmembrane region" description="Helical" evidence="1">
    <location>
        <begin position="421"/>
        <end position="444"/>
    </location>
</feature>
<organism evidence="2 3">
    <name type="scientific">Oedothorax gibbosus</name>
    <dbReference type="NCBI Taxonomy" id="931172"/>
    <lineage>
        <taxon>Eukaryota</taxon>
        <taxon>Metazoa</taxon>
        <taxon>Ecdysozoa</taxon>
        <taxon>Arthropoda</taxon>
        <taxon>Chelicerata</taxon>
        <taxon>Arachnida</taxon>
        <taxon>Araneae</taxon>
        <taxon>Araneomorphae</taxon>
        <taxon>Entelegynae</taxon>
        <taxon>Araneoidea</taxon>
        <taxon>Linyphiidae</taxon>
        <taxon>Erigoninae</taxon>
        <taxon>Oedothorax</taxon>
    </lineage>
</organism>
<reference evidence="2 3" key="1">
    <citation type="journal article" date="2022" name="Nat. Ecol. Evol.">
        <title>A masculinizing supergene underlies an exaggerated male reproductive morph in a spider.</title>
        <authorList>
            <person name="Hendrickx F."/>
            <person name="De Corte Z."/>
            <person name="Sonet G."/>
            <person name="Van Belleghem S.M."/>
            <person name="Kostlbacher S."/>
            <person name="Vangestel C."/>
        </authorList>
    </citation>
    <scope>NUCLEOTIDE SEQUENCE [LARGE SCALE GENOMIC DNA]</scope>
    <source>
        <strain evidence="2">W744_W776</strain>
    </source>
</reference>
<comment type="caution">
    <text evidence="2">The sequence shown here is derived from an EMBL/GenBank/DDBJ whole genome shotgun (WGS) entry which is preliminary data.</text>
</comment>
<evidence type="ECO:0008006" key="4">
    <source>
        <dbReference type="Google" id="ProtNLM"/>
    </source>
</evidence>
<feature type="transmembrane region" description="Helical" evidence="1">
    <location>
        <begin position="75"/>
        <end position="91"/>
    </location>
</feature>
<accession>A0AAV6V050</accession>
<name>A0AAV6V050_9ARAC</name>
<proteinExistence type="predicted"/>
<evidence type="ECO:0000313" key="3">
    <source>
        <dbReference type="Proteomes" id="UP000827092"/>
    </source>
</evidence>
<feature type="transmembrane region" description="Helical" evidence="1">
    <location>
        <begin position="503"/>
        <end position="521"/>
    </location>
</feature>
<keyword evidence="1" id="KW-1133">Transmembrane helix</keyword>
<dbReference type="Proteomes" id="UP000827092">
    <property type="component" value="Unassembled WGS sequence"/>
</dbReference>
<evidence type="ECO:0000256" key="1">
    <source>
        <dbReference type="SAM" id="Phobius"/>
    </source>
</evidence>
<feature type="transmembrane region" description="Helical" evidence="1">
    <location>
        <begin position="49"/>
        <end position="69"/>
    </location>
</feature>
<feature type="transmembrane region" description="Helical" evidence="1">
    <location>
        <begin position="129"/>
        <end position="149"/>
    </location>
</feature>
<sequence>MAFQFLKSTASKRKRTPPFNYAKLFLFFFGINVIKSSKELKWLSQTLSLYFHCINTFVMLVVCCCISRFKSVFSSLALVTCIITFSAWYAIHARQKECIKLQTDLKSLSRKIRINGDDRKTIRCFMRWSVFNILLICLVPATASAVLIYNTDHRSTRCNECWFSINSRLGRSIYSFLLQFSRQMVNWGLTYGIGIFFSCCCLELDAIAKKLLDEVTSRNKDSISPPDLSTSRDNTKFNSFRMMVAEELGQDCFNVEPMHGRNHDSSTNRLKNDLQTASSNDNQNLLKPFQHFYHSLNEMFGKRFSRNSRPQPIHSGANPYRKCFRTKSNLHPLQSESCFQTRRNSFENESYFLKEQMLTQNKFIYNHKARRSLYRLVVKAVYKLENTMSLPILLVVCNGFNELYRSLTHSIFHFKIEAPPHLIVLAVFYMVGATTTFLSVVLCADRLLKTCTLLRKAIMDDDPELTCVLQELPEMLQDDLELLEDKDNISLTAWGMFDVNKGFLVHILASLISFSVVLGQIKI</sequence>